<comment type="similarity">
    <text evidence="2 14 15">Belongs to the TonB-dependent receptor family.</text>
</comment>
<accession>A0A3S2U0P2</accession>
<evidence type="ECO:0000313" key="20">
    <source>
        <dbReference type="Proteomes" id="UP000288178"/>
    </source>
</evidence>
<comment type="subcellular location">
    <subcellularLocation>
        <location evidence="1 14">Cell outer membrane</location>
        <topology evidence="1 14">Multi-pass membrane protein</topology>
    </subcellularLocation>
</comment>
<dbReference type="PROSITE" id="PS52016">
    <property type="entry name" value="TONB_DEPENDENT_REC_3"/>
    <property type="match status" value="1"/>
</dbReference>
<evidence type="ECO:0000256" key="13">
    <source>
        <dbReference type="ARBA" id="ARBA00023237"/>
    </source>
</evidence>
<keyword evidence="9" id="KW-0406">Ion transport</keyword>
<keyword evidence="20" id="KW-1185">Reference proteome</keyword>
<evidence type="ECO:0000256" key="5">
    <source>
        <dbReference type="ARBA" id="ARBA00022496"/>
    </source>
</evidence>
<keyword evidence="5" id="KW-0410">Iron transport</keyword>
<dbReference type="GO" id="GO:0015344">
    <property type="term" value="F:siderophore uptake transmembrane transporter activity"/>
    <property type="evidence" value="ECO:0007669"/>
    <property type="project" value="TreeGrafter"/>
</dbReference>
<dbReference type="InterPro" id="IPR000531">
    <property type="entry name" value="Beta-barrel_TonB"/>
</dbReference>
<keyword evidence="12 19" id="KW-0675">Receptor</keyword>
<evidence type="ECO:0000256" key="8">
    <source>
        <dbReference type="ARBA" id="ARBA00023004"/>
    </source>
</evidence>
<keyword evidence="7 16" id="KW-0732">Signal</keyword>
<proteinExistence type="inferred from homology"/>
<dbReference type="OrthoDB" id="9760620at2"/>
<keyword evidence="10 15" id="KW-0798">TonB box</keyword>
<keyword evidence="6 14" id="KW-0812">Transmembrane</keyword>
<dbReference type="PANTHER" id="PTHR32552">
    <property type="entry name" value="FERRICHROME IRON RECEPTOR-RELATED"/>
    <property type="match status" value="1"/>
</dbReference>
<dbReference type="EMBL" id="SACT01000008">
    <property type="protein sequence ID" value="RVT49279.1"/>
    <property type="molecule type" value="Genomic_DNA"/>
</dbReference>
<dbReference type="InterPro" id="IPR036942">
    <property type="entry name" value="Beta-barrel_TonB_sf"/>
</dbReference>
<keyword evidence="13 14" id="KW-0998">Cell outer membrane</keyword>
<evidence type="ECO:0000259" key="18">
    <source>
        <dbReference type="Pfam" id="PF07715"/>
    </source>
</evidence>
<dbReference type="Pfam" id="PF00593">
    <property type="entry name" value="TonB_dep_Rec_b-barrel"/>
    <property type="match status" value="1"/>
</dbReference>
<comment type="caution">
    <text evidence="19">The sequence shown here is derived from an EMBL/GenBank/DDBJ whole genome shotgun (WGS) entry which is preliminary data.</text>
</comment>
<evidence type="ECO:0000256" key="12">
    <source>
        <dbReference type="ARBA" id="ARBA00023170"/>
    </source>
</evidence>
<dbReference type="Proteomes" id="UP000288178">
    <property type="component" value="Unassembled WGS sequence"/>
</dbReference>
<organism evidence="19 20">
    <name type="scientific">Rubrivivax albus</name>
    <dbReference type="NCBI Taxonomy" id="2499835"/>
    <lineage>
        <taxon>Bacteria</taxon>
        <taxon>Pseudomonadati</taxon>
        <taxon>Pseudomonadota</taxon>
        <taxon>Betaproteobacteria</taxon>
        <taxon>Burkholderiales</taxon>
        <taxon>Sphaerotilaceae</taxon>
        <taxon>Rubrivivax</taxon>
    </lineage>
</organism>
<feature type="domain" description="TonB-dependent receptor plug" evidence="18">
    <location>
        <begin position="45"/>
        <end position="156"/>
    </location>
</feature>
<dbReference type="Pfam" id="PF07715">
    <property type="entry name" value="Plug"/>
    <property type="match status" value="1"/>
</dbReference>
<evidence type="ECO:0000256" key="10">
    <source>
        <dbReference type="ARBA" id="ARBA00023077"/>
    </source>
</evidence>
<evidence type="ECO:0000256" key="1">
    <source>
        <dbReference type="ARBA" id="ARBA00004571"/>
    </source>
</evidence>
<dbReference type="AlphaFoldDB" id="A0A3S2U0P2"/>
<feature type="signal peptide" evidence="16">
    <location>
        <begin position="1"/>
        <end position="30"/>
    </location>
</feature>
<dbReference type="PANTHER" id="PTHR32552:SF89">
    <property type="entry name" value="CATECHOLATE SIDEROPHORE RECEPTOR FIU"/>
    <property type="match status" value="1"/>
</dbReference>
<keyword evidence="3 14" id="KW-0813">Transport</keyword>
<feature type="domain" description="TonB-dependent receptor-like beta-barrel" evidence="17">
    <location>
        <begin position="235"/>
        <end position="658"/>
    </location>
</feature>
<gene>
    <name evidence="19" type="ORF">ENE75_19560</name>
</gene>
<evidence type="ECO:0000256" key="6">
    <source>
        <dbReference type="ARBA" id="ARBA00022692"/>
    </source>
</evidence>
<dbReference type="InterPro" id="IPR037066">
    <property type="entry name" value="Plug_dom_sf"/>
</dbReference>
<dbReference type="Gene3D" id="2.170.130.10">
    <property type="entry name" value="TonB-dependent receptor, plug domain"/>
    <property type="match status" value="1"/>
</dbReference>
<reference evidence="19 20" key="1">
    <citation type="submission" date="2019-01" db="EMBL/GenBank/DDBJ databases">
        <authorList>
            <person name="Chen W.-M."/>
        </authorList>
    </citation>
    <scope>NUCLEOTIDE SEQUENCE [LARGE SCALE GENOMIC DNA]</scope>
    <source>
        <strain evidence="19 20">ICH-3</strain>
    </source>
</reference>
<evidence type="ECO:0000256" key="9">
    <source>
        <dbReference type="ARBA" id="ARBA00023065"/>
    </source>
</evidence>
<dbReference type="GO" id="GO:0009279">
    <property type="term" value="C:cell outer membrane"/>
    <property type="evidence" value="ECO:0007669"/>
    <property type="project" value="UniProtKB-SubCell"/>
</dbReference>
<dbReference type="SUPFAM" id="SSF56935">
    <property type="entry name" value="Porins"/>
    <property type="match status" value="1"/>
</dbReference>
<dbReference type="CDD" id="cd01347">
    <property type="entry name" value="ligand_gated_channel"/>
    <property type="match status" value="1"/>
</dbReference>
<keyword evidence="11 14" id="KW-0472">Membrane</keyword>
<evidence type="ECO:0000256" key="4">
    <source>
        <dbReference type="ARBA" id="ARBA00022452"/>
    </source>
</evidence>
<evidence type="ECO:0000259" key="17">
    <source>
        <dbReference type="Pfam" id="PF00593"/>
    </source>
</evidence>
<evidence type="ECO:0000256" key="16">
    <source>
        <dbReference type="SAM" id="SignalP"/>
    </source>
</evidence>
<evidence type="ECO:0000256" key="15">
    <source>
        <dbReference type="RuleBase" id="RU003357"/>
    </source>
</evidence>
<dbReference type="InterPro" id="IPR012910">
    <property type="entry name" value="Plug_dom"/>
</dbReference>
<sequence length="706" mass="75106">MRCMICRQPSPARLAALALALPAAVGNALAQQQVVITGSTVERAVEEAPYAITVVDRDTLRTAGPMVNASEALQRVPGLVANNRGNYAQDLQISARGFGARASFGVRGLRLYADGIPAAGPDGQGQVSHFDLAGAERIEVLRGPFSVLYGNSSGGVIALVGAPVRQPGWEVGLDAGSFGLRQARVSGAAVLGQGLDLRASASQMTIDGFRPQSGARKTQAGARLGWQGTRDQVVVLLNHLDQPADDPLGLTRDQFALGPEQTAPQAIDFDTRKQLSQTQLGVAWTHRFDDSALRELKLAAYTGERGVTQWLAIPAGAQGNPRHGGGLIDFDRRYGGVDLRSRWAVGSADVVLGIAADRQRDDRRGYENFTGTAPDQVFGVTGALRRDETNTASTRDVYAQAEWPLAAHWTLSGGLRHGRVALESRDAYLANGDDSGDLDFRYTSPVLGLRWQAMPGLNVHLSVGRGFESPTLNELAYRADGTGGFNDALKAQTSRQVELGAKWRAPGVALDAALFEARTDDELGVATNAGGRSSFQNVGRTLRRGVELGLGLQPTPAWNARVAASWLDATYRDDFLTCAGIPCAAPSVTVPAGNRIAGTPRESLFAELAWQGGAWGEPAVEWRATGTVAVNDRNTDFAPGYGTLALRWSKAYALGAGLRAEWLLRVDNLGDRHYAGSVIVNDANGRYFEPGAPRSVLLALRLSGAL</sequence>
<evidence type="ECO:0000256" key="7">
    <source>
        <dbReference type="ARBA" id="ARBA00022729"/>
    </source>
</evidence>
<keyword evidence="8" id="KW-0408">Iron</keyword>
<evidence type="ECO:0000256" key="11">
    <source>
        <dbReference type="ARBA" id="ARBA00023136"/>
    </source>
</evidence>
<evidence type="ECO:0000256" key="14">
    <source>
        <dbReference type="PROSITE-ProRule" id="PRU01360"/>
    </source>
</evidence>
<evidence type="ECO:0000256" key="2">
    <source>
        <dbReference type="ARBA" id="ARBA00009810"/>
    </source>
</evidence>
<evidence type="ECO:0000256" key="3">
    <source>
        <dbReference type="ARBA" id="ARBA00022448"/>
    </source>
</evidence>
<name>A0A3S2U0P2_9BURK</name>
<protein>
    <submittedName>
        <fullName evidence="19">TonB-dependent receptor</fullName>
    </submittedName>
</protein>
<dbReference type="InterPro" id="IPR039426">
    <property type="entry name" value="TonB-dep_rcpt-like"/>
</dbReference>
<keyword evidence="4 14" id="KW-1134">Transmembrane beta strand</keyword>
<dbReference type="Gene3D" id="2.40.170.20">
    <property type="entry name" value="TonB-dependent receptor, beta-barrel domain"/>
    <property type="match status" value="1"/>
</dbReference>
<feature type="chain" id="PRO_5018604005" evidence="16">
    <location>
        <begin position="31"/>
        <end position="706"/>
    </location>
</feature>
<evidence type="ECO:0000313" key="19">
    <source>
        <dbReference type="EMBL" id="RVT49279.1"/>
    </source>
</evidence>